<dbReference type="Proteomes" id="UP001172102">
    <property type="component" value="Unassembled WGS sequence"/>
</dbReference>
<feature type="region of interest" description="Disordered" evidence="2">
    <location>
        <begin position="474"/>
        <end position="551"/>
    </location>
</feature>
<comment type="caution">
    <text evidence="3">The sequence shown here is derived from an EMBL/GenBank/DDBJ whole genome shotgun (WGS) entry which is preliminary data.</text>
</comment>
<organism evidence="3 4">
    <name type="scientific">Lasiosphaeris hirsuta</name>
    <dbReference type="NCBI Taxonomy" id="260670"/>
    <lineage>
        <taxon>Eukaryota</taxon>
        <taxon>Fungi</taxon>
        <taxon>Dikarya</taxon>
        <taxon>Ascomycota</taxon>
        <taxon>Pezizomycotina</taxon>
        <taxon>Sordariomycetes</taxon>
        <taxon>Sordariomycetidae</taxon>
        <taxon>Sordariales</taxon>
        <taxon>Lasiosphaeriaceae</taxon>
        <taxon>Lasiosphaeris</taxon>
    </lineage>
</organism>
<protein>
    <submittedName>
        <fullName evidence="3">Uncharacterized protein</fullName>
    </submittedName>
</protein>
<evidence type="ECO:0000256" key="2">
    <source>
        <dbReference type="SAM" id="MobiDB-lite"/>
    </source>
</evidence>
<name>A0AA40AP43_9PEZI</name>
<evidence type="ECO:0000313" key="4">
    <source>
        <dbReference type="Proteomes" id="UP001172102"/>
    </source>
</evidence>
<keyword evidence="4" id="KW-1185">Reference proteome</keyword>
<evidence type="ECO:0000313" key="3">
    <source>
        <dbReference type="EMBL" id="KAK0719424.1"/>
    </source>
</evidence>
<feature type="compositionally biased region" description="Polar residues" evidence="2">
    <location>
        <begin position="17"/>
        <end position="30"/>
    </location>
</feature>
<sequence length="551" mass="61175">MTVPMSEKSRRAAPLAKQSSKEGPNNGSETFSARFRALAGNFGSLLQDADGLQGLDDLINERLALREELQRKDAEIDRVKSEAIKMRNKYTGDVFQLEQEKETLESSLEVLITKVGARHKAWEEDKIRHEAESAELSRLQHRLTSAQDTAQKLSAQNEELRHELDQHRKEAKEQKDYIAKLDSRIQRRQLQLNETVSDLKNCREVLHTMEEELGLLPLDEEQAADDLDELSDKVHRIAWKYFYEDGVAMPAAPISGLQPPLSQIPQVATDSSAARCMRAALAEAVVAQELSESIFTEYYNLNRFIGIESGILVNAIATLARTHPVQALIMRAQLTKACNSSRDVAKIPARAAESVATVLGGWIGEDAPRRQRLLEELEAIFSDAMAVWQPLQRARKRITTRMALSVDFWDEDEDKRDAYDNANDDAHSIEGGGMTSTILGPMAILFPQVLADNECLFHGNALFHTQHAVLAAARENSKSQQDRQGVSTPRLRRTSKNEARLGRRPGSASAGAVHHKKPPNTPTELSYIETQASLSARGAADSTISKSSATA</sequence>
<keyword evidence="1" id="KW-0175">Coiled coil</keyword>
<proteinExistence type="predicted"/>
<accession>A0AA40AP43</accession>
<evidence type="ECO:0000256" key="1">
    <source>
        <dbReference type="SAM" id="Coils"/>
    </source>
</evidence>
<gene>
    <name evidence="3" type="ORF">B0H67DRAFT_151277</name>
</gene>
<dbReference type="AlphaFoldDB" id="A0AA40AP43"/>
<feature type="compositionally biased region" description="Polar residues" evidence="2">
    <location>
        <begin position="522"/>
        <end position="534"/>
    </location>
</feature>
<feature type="compositionally biased region" description="Polar residues" evidence="2">
    <location>
        <begin position="542"/>
        <end position="551"/>
    </location>
</feature>
<reference evidence="3" key="1">
    <citation type="submission" date="2023-06" db="EMBL/GenBank/DDBJ databases">
        <title>Genome-scale phylogeny and comparative genomics of the fungal order Sordariales.</title>
        <authorList>
            <consortium name="Lawrence Berkeley National Laboratory"/>
            <person name="Hensen N."/>
            <person name="Bonometti L."/>
            <person name="Westerberg I."/>
            <person name="Brannstrom I.O."/>
            <person name="Guillou S."/>
            <person name="Cros-Aarteil S."/>
            <person name="Calhoun S."/>
            <person name="Haridas S."/>
            <person name="Kuo A."/>
            <person name="Mondo S."/>
            <person name="Pangilinan J."/>
            <person name="Riley R."/>
            <person name="Labutti K."/>
            <person name="Andreopoulos B."/>
            <person name="Lipzen A."/>
            <person name="Chen C."/>
            <person name="Yanf M."/>
            <person name="Daum C."/>
            <person name="Ng V."/>
            <person name="Clum A."/>
            <person name="Steindorff A."/>
            <person name="Ohm R."/>
            <person name="Martin F."/>
            <person name="Silar P."/>
            <person name="Natvig D."/>
            <person name="Lalanne C."/>
            <person name="Gautier V."/>
            <person name="Ament-Velasquez S.L."/>
            <person name="Kruys A."/>
            <person name="Hutchinson M.I."/>
            <person name="Powell A.J."/>
            <person name="Barry K."/>
            <person name="Miller A.N."/>
            <person name="Grigoriev I.V."/>
            <person name="Debuchy R."/>
            <person name="Gladieux P."/>
            <person name="Thoren M.H."/>
            <person name="Johannesson H."/>
        </authorList>
    </citation>
    <scope>NUCLEOTIDE SEQUENCE</scope>
    <source>
        <strain evidence="3">SMH4607-1</strain>
    </source>
</reference>
<dbReference type="EMBL" id="JAUKUA010000003">
    <property type="protein sequence ID" value="KAK0719424.1"/>
    <property type="molecule type" value="Genomic_DNA"/>
</dbReference>
<feature type="coiled-coil region" evidence="1">
    <location>
        <begin position="55"/>
        <end position="212"/>
    </location>
</feature>
<feature type="region of interest" description="Disordered" evidence="2">
    <location>
        <begin position="1"/>
        <end position="30"/>
    </location>
</feature>